<keyword evidence="4 9" id="KW-0732">Signal</keyword>
<keyword evidence="2" id="KW-0813">Transport</keyword>
<evidence type="ECO:0000256" key="3">
    <source>
        <dbReference type="ARBA" id="ARBA00022692"/>
    </source>
</evidence>
<dbReference type="Gene3D" id="3.40.50.1980">
    <property type="entry name" value="Nitrogenase molybdenum iron protein domain"/>
    <property type="match status" value="2"/>
</dbReference>
<gene>
    <name evidence="11" type="ORF">BBAD15_g1131</name>
</gene>
<dbReference type="AlphaFoldDB" id="A0A0A2VZQ2"/>
<feature type="signal peptide" evidence="9">
    <location>
        <begin position="1"/>
        <end position="26"/>
    </location>
</feature>
<evidence type="ECO:0000256" key="7">
    <source>
        <dbReference type="ARBA" id="ARBA00023237"/>
    </source>
</evidence>
<proteinExistence type="predicted"/>
<dbReference type="InterPro" id="IPR037066">
    <property type="entry name" value="Plug_dom_sf"/>
</dbReference>
<dbReference type="SUPFAM" id="SSF144064">
    <property type="entry name" value="Heme iron utilization protein-like"/>
    <property type="match status" value="1"/>
</dbReference>
<dbReference type="NCBIfam" id="TIGR01785">
    <property type="entry name" value="TonB-hemin"/>
    <property type="match status" value="1"/>
</dbReference>
<dbReference type="InterPro" id="IPR053733">
    <property type="entry name" value="Heme_Transport_Util_sf"/>
</dbReference>
<dbReference type="PROSITE" id="PS52016">
    <property type="entry name" value="TONB_DEPENDENT_REC_3"/>
    <property type="match status" value="1"/>
</dbReference>
<sequence>MPCTNTAGFRLSVLTLAVFTALPAFAKDEQMTVVATGNQRSTFEAPMMVSVIDANSPESQTSTSAADMLRKVPGITIDGTGRTNGQDINMRGYDRRGVLTLVDGIRQGTDTGHLNSTFLDPVLIKRIEVVRGPAALLYGSGALGGVISYETADAADLLFDGQNSGFRVFGTGGTGDHSIGMGASAFGRTDNLDGVVAWSSRDRGNLRQSNGETAPNDENIGNLLTKGTWYIDSAQSLSGSLRYYNNNAQEPKNPQTPDASASSNPMTKRSTIQRDAQLKYHLGPKDNDWLNATATAYWSEARINAETPNQGGEFRKQTTKGGKLENRTHLFNDSFAANLLTYGGEYYRQEQAPGGLTTGFPQAKINFGSGWLQDEITLRDLPISILAGTRYDNYSGSSQGYKDVDADKWSSRGAISVTPTDWLMLFGSYAQAFRAPTMGEMYNDSKHFTIPRLGTNYWVPNPNLRPETNETQEYGFGLRFDNLAMANDGLEFKASYFDTKAKDYISTAVDMRKMTTMSYNVPKAKIWGWDVTAKYTADLFSLDTAYNRTRGKDEGTGEYISSLNPDTVTTTLDIPVAHSGFSVGWVGTFAERSTHISSAYAQQPGYAVSDFYVSYKGQQQLRGLTTTLVFGNAFDKEYWSPQGLPQDGRNGKIFLKQEHPKKYARDIAKLMQISEAELTHARVGHDAWRLNGDVKEIFAALEAVGETKCICRNEYAVHEQVGRFENQHLNGHAGLVLNPRALDLRLFLNQWASVFHVREETARGERQSIQFFDHQGDALLKVYTTDNTNVEAWSQVLTRFIHTDNPALAIKAVEEAVMTPTVEADKVDAEWRAMTDVHQFFQLLKRHQLTRQQAFRLVKDDLACRVDNEALSQLLNQAKEDGNEIMIFVGNRGCVQIFTGEIRKIVPMENWINIFNPEFTLHLMGDTIAESWVTRKPTADGHVTSLELFAADGTQIAQLPDRQRVSGMKRLLLAILALPLMAGAAERVVTIGGDVTEIAWALGAGQDVVARDSTSLHPDAVKKLPDVGYLRQLNAEGILAMRPTLVLASAQAQPSMALKQIEASKVKVVTVPAENNLEGIDAKVAAVANALGKTAEGDTLRKTLRDQLAAIPAKPLGKKVLFIMSHGGMTTMAAGQETAADAAIHAAGLDNAMQGFKRYQPLSQEGVIASKPDLILVTTDGVKTLGGEAKVWALPGLAQTPAGKNKQLMVVDDMALLGFGIDTPRTILALRKKAEQLP</sequence>
<dbReference type="InterPro" id="IPR007845">
    <property type="entry name" value="HemS/ChuX_dom"/>
</dbReference>
<dbReference type="NCBIfam" id="TIGR01786">
    <property type="entry name" value="TonB-hemlactrns"/>
    <property type="match status" value="1"/>
</dbReference>
<evidence type="ECO:0000259" key="10">
    <source>
        <dbReference type="PROSITE" id="PS50983"/>
    </source>
</evidence>
<dbReference type="InterPro" id="IPR036942">
    <property type="entry name" value="Beta-barrel_TonB_sf"/>
</dbReference>
<evidence type="ECO:0000256" key="5">
    <source>
        <dbReference type="ARBA" id="ARBA00023077"/>
    </source>
</evidence>
<dbReference type="InterPro" id="IPR010949">
    <property type="entry name" value="TonB_Hb/transfer/lactofer_rcpt"/>
</dbReference>
<dbReference type="Pfam" id="PF07715">
    <property type="entry name" value="Plug"/>
    <property type="match status" value="1"/>
</dbReference>
<dbReference type="InterPro" id="IPR011276">
    <property type="entry name" value="TonB_haem/Hb_rcpt"/>
</dbReference>
<dbReference type="SUPFAM" id="SSF56935">
    <property type="entry name" value="Porins"/>
    <property type="match status" value="1"/>
</dbReference>
<comment type="caution">
    <text evidence="11">The sequence shown here is derived from an EMBL/GenBank/DDBJ whole genome shotgun (WGS) entry which is preliminary data.</text>
</comment>
<reference evidence="11 12" key="1">
    <citation type="submission" date="2012-10" db="EMBL/GenBank/DDBJ databases">
        <title>Genome sequencing and analysis of entomopathogenic fungi Beauveria bassiana D1-5.</title>
        <authorList>
            <person name="Li Q."/>
            <person name="Wang L."/>
            <person name="Zhang Z."/>
            <person name="Wang Q."/>
            <person name="Ren J."/>
            <person name="Wang M."/>
            <person name="Xu W."/>
            <person name="Wang J."/>
            <person name="Lu Y."/>
            <person name="Du Q."/>
            <person name="Sun Z."/>
        </authorList>
    </citation>
    <scope>NUCLEOTIDE SEQUENCE [LARGE SCALE GENOMIC DNA]</scope>
    <source>
        <strain evidence="11 12">D1-5</strain>
    </source>
</reference>
<dbReference type="InterPro" id="IPR012910">
    <property type="entry name" value="Plug_dom"/>
</dbReference>
<dbReference type="InterPro" id="IPR002491">
    <property type="entry name" value="ABC_transptr_periplasmic_BD"/>
</dbReference>
<evidence type="ECO:0000313" key="11">
    <source>
        <dbReference type="EMBL" id="KGQ13123.1"/>
    </source>
</evidence>
<dbReference type="CDD" id="cd01149">
    <property type="entry name" value="HutB"/>
    <property type="match status" value="1"/>
</dbReference>
<dbReference type="HOGENOM" id="CLU_005516_0_0_1"/>
<keyword evidence="3" id="KW-0812">Transmembrane</keyword>
<keyword evidence="5" id="KW-0798">TonB box</keyword>
<evidence type="ECO:0000313" key="12">
    <source>
        <dbReference type="Proteomes" id="UP000030106"/>
    </source>
</evidence>
<evidence type="ECO:0000256" key="8">
    <source>
        <dbReference type="SAM" id="MobiDB-lite"/>
    </source>
</evidence>
<dbReference type="InterPro" id="IPR039426">
    <property type="entry name" value="TonB-dep_rcpt-like"/>
</dbReference>
<feature type="chain" id="PRO_5001996218" evidence="9">
    <location>
        <begin position="27"/>
        <end position="1238"/>
    </location>
</feature>
<dbReference type="EMBL" id="ANFO01000057">
    <property type="protein sequence ID" value="KGQ13123.1"/>
    <property type="molecule type" value="Genomic_DNA"/>
</dbReference>
<dbReference type="Pfam" id="PF05171">
    <property type="entry name" value="HemS"/>
    <property type="match status" value="2"/>
</dbReference>
<evidence type="ECO:0000256" key="4">
    <source>
        <dbReference type="ARBA" id="ARBA00022729"/>
    </source>
</evidence>
<protein>
    <submittedName>
        <fullName evidence="11">Hemin receptor</fullName>
    </submittedName>
</protein>
<dbReference type="Pfam" id="PF01497">
    <property type="entry name" value="Peripla_BP_2"/>
    <property type="match status" value="1"/>
</dbReference>
<dbReference type="Gene3D" id="2.170.130.10">
    <property type="entry name" value="TonB-dependent receptor, plug domain"/>
    <property type="match status" value="1"/>
</dbReference>
<evidence type="ECO:0000256" key="1">
    <source>
        <dbReference type="ARBA" id="ARBA00004571"/>
    </source>
</evidence>
<dbReference type="GO" id="GO:0015232">
    <property type="term" value="F:heme transmembrane transporter activity"/>
    <property type="evidence" value="ECO:0007669"/>
    <property type="project" value="InterPro"/>
</dbReference>
<dbReference type="Gene3D" id="2.40.170.20">
    <property type="entry name" value="TonB-dependent receptor, beta-barrel domain"/>
    <property type="match status" value="1"/>
</dbReference>
<dbReference type="CDD" id="cd16830">
    <property type="entry name" value="HemS-like_N"/>
    <property type="match status" value="1"/>
</dbReference>
<name>A0A0A2VZQ2_BEABA</name>
<dbReference type="PROSITE" id="PS50983">
    <property type="entry name" value="FE_B12_PBP"/>
    <property type="match status" value="1"/>
</dbReference>
<dbReference type="InterPro" id="IPR000531">
    <property type="entry name" value="Beta-barrel_TonB"/>
</dbReference>
<dbReference type="CDD" id="cd16831">
    <property type="entry name" value="HemS-like_C"/>
    <property type="match status" value="1"/>
</dbReference>
<dbReference type="SUPFAM" id="SSF53807">
    <property type="entry name" value="Helical backbone' metal receptor"/>
    <property type="match status" value="1"/>
</dbReference>
<evidence type="ECO:0000256" key="9">
    <source>
        <dbReference type="SAM" id="SignalP"/>
    </source>
</evidence>
<dbReference type="GO" id="GO:0044718">
    <property type="term" value="P:siderophore transmembrane transport"/>
    <property type="evidence" value="ECO:0007669"/>
    <property type="project" value="TreeGrafter"/>
</dbReference>
<organism evidence="11 12">
    <name type="scientific">Beauveria bassiana D1-5</name>
    <dbReference type="NCBI Taxonomy" id="1245745"/>
    <lineage>
        <taxon>Eukaryota</taxon>
        <taxon>Fungi</taxon>
        <taxon>Dikarya</taxon>
        <taxon>Ascomycota</taxon>
        <taxon>Pezizomycotina</taxon>
        <taxon>Sordariomycetes</taxon>
        <taxon>Hypocreomycetidae</taxon>
        <taxon>Hypocreales</taxon>
        <taxon>Cordycipitaceae</taxon>
        <taxon>Beauveria</taxon>
    </lineage>
</organism>
<dbReference type="Proteomes" id="UP000030106">
    <property type="component" value="Unassembled WGS sequence"/>
</dbReference>
<dbReference type="GO" id="GO:0015344">
    <property type="term" value="F:siderophore uptake transmembrane transporter activity"/>
    <property type="evidence" value="ECO:0007669"/>
    <property type="project" value="TreeGrafter"/>
</dbReference>
<dbReference type="Gene3D" id="3.40.1570.10">
    <property type="entry name" value="HemS/ChuS/ChuX like domains"/>
    <property type="match status" value="2"/>
</dbReference>
<dbReference type="GO" id="GO:0019867">
    <property type="term" value="C:outer membrane"/>
    <property type="evidence" value="ECO:0007669"/>
    <property type="project" value="InterPro"/>
</dbReference>
<dbReference type="Pfam" id="PF00593">
    <property type="entry name" value="TonB_dep_Rec_b-barrel"/>
    <property type="match status" value="1"/>
</dbReference>
<dbReference type="PANTHER" id="PTHR30069:SF41">
    <property type="entry name" value="HEME_HEMOPEXIN UTILIZATION PROTEIN C"/>
    <property type="match status" value="1"/>
</dbReference>
<keyword evidence="6" id="KW-0472">Membrane</keyword>
<keyword evidence="7" id="KW-0998">Cell outer membrane</keyword>
<comment type="subcellular location">
    <subcellularLocation>
        <location evidence="1">Cell outer membrane</location>
        <topology evidence="1">Multi-pass membrane protein</topology>
    </subcellularLocation>
</comment>
<feature type="region of interest" description="Disordered" evidence="8">
    <location>
        <begin position="244"/>
        <end position="271"/>
    </location>
</feature>
<dbReference type="CDD" id="cd01347">
    <property type="entry name" value="ligand_gated_channel"/>
    <property type="match status" value="1"/>
</dbReference>
<keyword evidence="11" id="KW-0675">Receptor</keyword>
<dbReference type="PANTHER" id="PTHR30069">
    <property type="entry name" value="TONB-DEPENDENT OUTER MEMBRANE RECEPTOR"/>
    <property type="match status" value="1"/>
</dbReference>
<evidence type="ECO:0000256" key="6">
    <source>
        <dbReference type="ARBA" id="ARBA00023136"/>
    </source>
</evidence>
<accession>A0A0A2VZQ2</accession>
<evidence type="ECO:0000256" key="2">
    <source>
        <dbReference type="ARBA" id="ARBA00022448"/>
    </source>
</evidence>
<feature type="domain" description="Fe/B12 periplasmic-binding" evidence="10">
    <location>
        <begin position="987"/>
        <end position="1238"/>
    </location>
</feature>